<gene>
    <name evidence="26" type="primary">dgkA</name>
    <name evidence="25" type="ORF">KsCSTR_27510</name>
    <name evidence="26" type="ORF">KSMBR1_3643</name>
</gene>
<evidence type="ECO:0000256" key="23">
    <source>
        <dbReference type="PIRSR" id="PIRSR600829-4"/>
    </source>
</evidence>
<feature type="binding site" evidence="22">
    <location>
        <position position="10"/>
    </location>
    <ligand>
        <name>ATP</name>
        <dbReference type="ChEBI" id="CHEBI:30616"/>
    </ligand>
</feature>
<evidence type="ECO:0000313" key="28">
    <source>
        <dbReference type="Proteomes" id="UP000501926"/>
    </source>
</evidence>
<evidence type="ECO:0000256" key="12">
    <source>
        <dbReference type="ARBA" id="ARBA00022777"/>
    </source>
</evidence>
<dbReference type="Proteomes" id="UP000501926">
    <property type="component" value="Chromosome"/>
</dbReference>
<proteinExistence type="inferred from homology"/>
<protein>
    <recommendedName>
        <fullName evidence="4 24">Diacylglycerol kinase</fullName>
        <ecNumber evidence="3 24">2.7.1.107</ecNumber>
    </recommendedName>
</protein>
<evidence type="ECO:0000256" key="16">
    <source>
        <dbReference type="ARBA" id="ARBA00023098"/>
    </source>
</evidence>
<keyword evidence="14 23" id="KW-0460">Magnesium</keyword>
<dbReference type="GO" id="GO:0004143">
    <property type="term" value="F:ATP-dependent diacylglycerol kinase activity"/>
    <property type="evidence" value="ECO:0007669"/>
    <property type="project" value="UniProtKB-EC"/>
</dbReference>
<keyword evidence="12 24" id="KW-0418">Kinase</keyword>
<evidence type="ECO:0000256" key="7">
    <source>
        <dbReference type="ARBA" id="ARBA00022519"/>
    </source>
</evidence>
<evidence type="ECO:0000256" key="18">
    <source>
        <dbReference type="ARBA" id="ARBA00023209"/>
    </source>
</evidence>
<evidence type="ECO:0000256" key="10">
    <source>
        <dbReference type="ARBA" id="ARBA00022723"/>
    </source>
</evidence>
<dbReference type="InterPro" id="IPR000829">
    <property type="entry name" value="DAGK"/>
</dbReference>
<sequence length="117" mass="13223">MKRLWNALMYSLFGLKDTFVMERAFRQEIIATSILLPLALYIKVSLCLKLLLIVCNITVLIVELLNTSLELIADIVSPGFNIKVKHAKDCGSAAVFLSLVSWFIVWMVAFSQWLCAL</sequence>
<dbReference type="GO" id="GO:0005524">
    <property type="term" value="F:ATP binding"/>
    <property type="evidence" value="ECO:0007669"/>
    <property type="project" value="UniProtKB-KW"/>
</dbReference>
<reference evidence="26" key="2">
    <citation type="submission" date="2017-10" db="EMBL/GenBank/DDBJ databases">
        <authorList>
            <person name="Banno H."/>
            <person name="Chua N.-H."/>
        </authorList>
    </citation>
    <scope>NUCLEOTIDE SEQUENCE [LARGE SCALE GENOMIC DNA]</scope>
    <source>
        <strain evidence="26">Kuenenia_mbr1_ru-nijmegen</strain>
    </source>
</reference>
<feature type="binding site" evidence="21">
    <location>
        <begin position="24"/>
        <end position="28"/>
    </location>
    <ligand>
        <name>substrate</name>
    </ligand>
</feature>
<dbReference type="Proteomes" id="UP000221734">
    <property type="component" value="Chromosome Kuenenia_stuttgartiensis_MBR1"/>
</dbReference>
<comment type="subcellular location">
    <subcellularLocation>
        <location evidence="1">Cell inner membrane</location>
        <topology evidence="1">Multi-pass membrane protein</topology>
    </subcellularLocation>
</comment>
<dbReference type="AlphaFoldDB" id="A0A2C9CKC3"/>
<dbReference type="RefSeq" id="WP_099326618.1">
    <property type="nucleotide sequence ID" value="NZ_CP049055.1"/>
</dbReference>
<comment type="similarity">
    <text evidence="2 24">Belongs to the bacterial diacylglycerol kinase family.</text>
</comment>
<keyword evidence="9 24" id="KW-0812">Transmembrane</keyword>
<reference evidence="27" key="1">
    <citation type="submission" date="2017-10" db="EMBL/GenBank/DDBJ databases">
        <authorList>
            <person name="Frank J."/>
        </authorList>
    </citation>
    <scope>NUCLEOTIDE SEQUENCE [LARGE SCALE GENOMIC DNA]</scope>
</reference>
<dbReference type="InterPro" id="IPR036945">
    <property type="entry name" value="DAGK_sf"/>
</dbReference>
<feature type="binding site" evidence="22">
    <location>
        <begin position="88"/>
        <end position="89"/>
    </location>
    <ligand>
        <name>ATP</name>
        <dbReference type="ChEBI" id="CHEBI:30616"/>
    </ligand>
</feature>
<evidence type="ECO:0000313" key="26">
    <source>
        <dbReference type="EMBL" id="SOH06116.1"/>
    </source>
</evidence>
<dbReference type="Pfam" id="PF01219">
    <property type="entry name" value="DAGK_prokar"/>
    <property type="match status" value="1"/>
</dbReference>
<dbReference type="EC" id="2.7.1.107" evidence="3 24"/>
<evidence type="ECO:0000256" key="5">
    <source>
        <dbReference type="ARBA" id="ARBA00022475"/>
    </source>
</evidence>
<evidence type="ECO:0000256" key="4">
    <source>
        <dbReference type="ARBA" id="ARBA00017575"/>
    </source>
</evidence>
<evidence type="ECO:0000256" key="14">
    <source>
        <dbReference type="ARBA" id="ARBA00022842"/>
    </source>
</evidence>
<evidence type="ECO:0000256" key="2">
    <source>
        <dbReference type="ARBA" id="ARBA00005967"/>
    </source>
</evidence>
<evidence type="ECO:0000256" key="15">
    <source>
        <dbReference type="ARBA" id="ARBA00022989"/>
    </source>
</evidence>
<keyword evidence="6" id="KW-0444">Lipid biosynthesis</keyword>
<evidence type="ECO:0000256" key="1">
    <source>
        <dbReference type="ARBA" id="ARBA00004429"/>
    </source>
</evidence>
<feature type="binding site" evidence="23">
    <location>
        <position position="22"/>
    </location>
    <ligand>
        <name>a divalent metal cation</name>
        <dbReference type="ChEBI" id="CHEBI:60240"/>
    </ligand>
</feature>
<evidence type="ECO:0000256" key="20">
    <source>
        <dbReference type="PIRSR" id="PIRSR600829-1"/>
    </source>
</evidence>
<keyword evidence="10 23" id="KW-0479">Metal-binding</keyword>
<keyword evidence="16 24" id="KW-0443">Lipid metabolism</keyword>
<comment type="function">
    <text evidence="24">Catalyzes the ATP-dependent phosphorylation of sn-l,2-diacylglycerol (DAG) to phosphatidic acid. Involved in the recycling of diacylglycerol produced as a by-product during membrane-derived oligosaccharide (MDO) biosynthesis.</text>
</comment>
<dbReference type="OrthoDB" id="1493837at2"/>
<name>A0A2C9CKC3_KUEST</name>
<dbReference type="PANTHER" id="PTHR34299">
    <property type="entry name" value="DIACYLGLYCEROL KINASE"/>
    <property type="match status" value="1"/>
</dbReference>
<evidence type="ECO:0000256" key="3">
    <source>
        <dbReference type="ARBA" id="ARBA00012133"/>
    </source>
</evidence>
<comment type="caution">
    <text evidence="24">Lacks conserved residue(s) required for the propagation of feature annotation.</text>
</comment>
<dbReference type="KEGG" id="kst:KSMBR1_3643"/>
<evidence type="ECO:0000256" key="8">
    <source>
        <dbReference type="ARBA" id="ARBA00022679"/>
    </source>
</evidence>
<keyword evidence="19 24" id="KW-1208">Phospholipid metabolism</keyword>
<keyword evidence="5" id="KW-1003">Cell membrane</keyword>
<dbReference type="GO" id="GO:0006654">
    <property type="term" value="P:phosphatidic acid biosynthetic process"/>
    <property type="evidence" value="ECO:0007669"/>
    <property type="project" value="InterPro"/>
</dbReference>
<evidence type="ECO:0000256" key="22">
    <source>
        <dbReference type="PIRSR" id="PIRSR600829-3"/>
    </source>
</evidence>
<evidence type="ECO:0000256" key="9">
    <source>
        <dbReference type="ARBA" id="ARBA00022692"/>
    </source>
</evidence>
<feature type="binding site" evidence="22">
    <location>
        <position position="22"/>
    </location>
    <ligand>
        <name>ATP</name>
        <dbReference type="ChEBI" id="CHEBI:30616"/>
    </ligand>
</feature>
<keyword evidence="27" id="KW-1185">Reference proteome</keyword>
<feature type="binding site" evidence="22">
    <location>
        <position position="70"/>
    </location>
    <ligand>
        <name>ATP</name>
        <dbReference type="ChEBI" id="CHEBI:30616"/>
    </ligand>
</feature>
<evidence type="ECO:0000256" key="6">
    <source>
        <dbReference type="ARBA" id="ARBA00022516"/>
    </source>
</evidence>
<feature type="binding site" evidence="23">
    <location>
        <position position="70"/>
    </location>
    <ligand>
        <name>a divalent metal cation</name>
        <dbReference type="ChEBI" id="CHEBI:60240"/>
    </ligand>
</feature>
<keyword evidence="8 24" id="KW-0808">Transferase</keyword>
<dbReference type="EMBL" id="LT934425">
    <property type="protein sequence ID" value="SOH06116.1"/>
    <property type="molecule type" value="Genomic_DNA"/>
</dbReference>
<keyword evidence="15 24" id="KW-1133">Transmembrane helix</keyword>
<evidence type="ECO:0000256" key="13">
    <source>
        <dbReference type="ARBA" id="ARBA00022840"/>
    </source>
</evidence>
<dbReference type="PANTHER" id="PTHR34299:SF1">
    <property type="entry name" value="DIACYLGLYCEROL KINASE"/>
    <property type="match status" value="1"/>
</dbReference>
<keyword evidence="7" id="KW-0997">Cell inner membrane</keyword>
<feature type="binding site" evidence="21">
    <location>
        <position position="3"/>
    </location>
    <ligand>
        <name>substrate</name>
    </ligand>
</feature>
<evidence type="ECO:0000256" key="11">
    <source>
        <dbReference type="ARBA" id="ARBA00022741"/>
    </source>
</evidence>
<evidence type="ECO:0000256" key="21">
    <source>
        <dbReference type="PIRSR" id="PIRSR600829-2"/>
    </source>
</evidence>
<dbReference type="InterPro" id="IPR033718">
    <property type="entry name" value="DAGK_prok"/>
</dbReference>
<accession>A0A2C9CKC3</accession>
<reference evidence="25 28" key="3">
    <citation type="submission" date="2020-02" db="EMBL/GenBank/DDBJ databases">
        <title>Newly sequenced genome of strain CSTR1 showed variability in Candidatus Kuenenia stuttgartiensis genomes.</title>
        <authorList>
            <person name="Ding C."/>
            <person name="Adrian L."/>
        </authorList>
    </citation>
    <scope>NUCLEOTIDE SEQUENCE [LARGE SCALE GENOMIC DNA]</scope>
    <source>
        <strain evidence="25 28">CSTR1</strain>
    </source>
</reference>
<feature type="transmembrane region" description="Helical" evidence="24">
    <location>
        <begin position="50"/>
        <end position="72"/>
    </location>
</feature>
<dbReference type="GO" id="GO:0046872">
    <property type="term" value="F:metal ion binding"/>
    <property type="evidence" value="ECO:0007669"/>
    <property type="project" value="UniProtKB-KW"/>
</dbReference>
<dbReference type="CDD" id="cd14264">
    <property type="entry name" value="DAGK_IM"/>
    <property type="match status" value="1"/>
</dbReference>
<organism evidence="26 27">
    <name type="scientific">Kuenenia stuttgartiensis</name>
    <dbReference type="NCBI Taxonomy" id="174633"/>
    <lineage>
        <taxon>Bacteria</taxon>
        <taxon>Pseudomonadati</taxon>
        <taxon>Planctomycetota</taxon>
        <taxon>Candidatus Brocadiia</taxon>
        <taxon>Candidatus Brocadiales</taxon>
        <taxon>Candidatus Brocadiaceae</taxon>
        <taxon>Candidatus Kuenenia</taxon>
    </lineage>
</organism>
<feature type="binding site" evidence="21">
    <location>
        <position position="63"/>
    </location>
    <ligand>
        <name>substrate</name>
    </ligand>
</feature>
<keyword evidence="13 22" id="KW-0067">ATP-binding</keyword>
<comment type="cofactor">
    <cofactor evidence="23">
        <name>Mg(2+)</name>
        <dbReference type="ChEBI" id="CHEBI:18420"/>
    </cofactor>
    <text evidence="23">Mn(2+), Zn(2+), Cd(2+) and Co(2+) support activity to lesser extents.</text>
</comment>
<evidence type="ECO:0000313" key="27">
    <source>
        <dbReference type="Proteomes" id="UP000221734"/>
    </source>
</evidence>
<keyword evidence="17 24" id="KW-0472">Membrane</keyword>
<feature type="transmembrane region" description="Helical" evidence="24">
    <location>
        <begin position="93"/>
        <end position="114"/>
    </location>
</feature>
<evidence type="ECO:0000256" key="17">
    <source>
        <dbReference type="ARBA" id="ARBA00023136"/>
    </source>
</evidence>
<dbReference type="Gene3D" id="1.10.287.3610">
    <property type="match status" value="1"/>
</dbReference>
<dbReference type="GO" id="GO:0005886">
    <property type="term" value="C:plasma membrane"/>
    <property type="evidence" value="ECO:0007669"/>
    <property type="project" value="UniProtKB-SubCell"/>
</dbReference>
<feature type="active site" description="Proton acceptor" evidence="20">
    <location>
        <position position="63"/>
    </location>
</feature>
<evidence type="ECO:0000256" key="19">
    <source>
        <dbReference type="ARBA" id="ARBA00023264"/>
    </source>
</evidence>
<dbReference type="EMBL" id="CP049055">
    <property type="protein sequence ID" value="QII12130.1"/>
    <property type="molecule type" value="Genomic_DNA"/>
</dbReference>
<evidence type="ECO:0000256" key="24">
    <source>
        <dbReference type="RuleBase" id="RU363065"/>
    </source>
</evidence>
<comment type="catalytic activity">
    <reaction evidence="24">
        <text>a 1,2-diacyl-sn-glycerol + ATP = a 1,2-diacyl-sn-glycero-3-phosphate + ADP + H(+)</text>
        <dbReference type="Rhea" id="RHEA:10272"/>
        <dbReference type="ChEBI" id="CHEBI:15378"/>
        <dbReference type="ChEBI" id="CHEBI:17815"/>
        <dbReference type="ChEBI" id="CHEBI:30616"/>
        <dbReference type="ChEBI" id="CHEBI:58608"/>
        <dbReference type="ChEBI" id="CHEBI:456216"/>
        <dbReference type="EC" id="2.7.1.107"/>
    </reaction>
</comment>
<feature type="binding site" evidence="22">
    <location>
        <position position="3"/>
    </location>
    <ligand>
        <name>ATP</name>
        <dbReference type="ChEBI" id="CHEBI:30616"/>
    </ligand>
</feature>
<keyword evidence="18" id="KW-0594">Phospholipid biosynthesis</keyword>
<feature type="binding site" evidence="21">
    <location>
        <position position="92"/>
    </location>
    <ligand>
        <name>substrate</name>
    </ligand>
</feature>
<evidence type="ECO:0000313" key="25">
    <source>
        <dbReference type="EMBL" id="QII12130.1"/>
    </source>
</evidence>
<keyword evidence="11 22" id="KW-0547">Nucleotide-binding</keyword>